<keyword evidence="1" id="KW-1133">Transmembrane helix</keyword>
<protein>
    <recommendedName>
        <fullName evidence="4">Tryptophan-rich sensory protein</fullName>
    </recommendedName>
</protein>
<evidence type="ECO:0000313" key="2">
    <source>
        <dbReference type="EMBL" id="NNJ26652.1"/>
    </source>
</evidence>
<reference evidence="2 3" key="1">
    <citation type="journal article" date="2020" name="Syst. Appl. Microbiol.">
        <title>Alienimonas chondri sp. nov., a novel planctomycete isolated from the biofilm of the red alga Chondrus crispus.</title>
        <authorList>
            <person name="Vitorino I."/>
            <person name="Albuquerque L."/>
            <person name="Wiegand S."/>
            <person name="Kallscheuer N."/>
            <person name="da Costa M.S."/>
            <person name="Lobo-da-Cunha A."/>
            <person name="Jogler C."/>
            <person name="Lage O.M."/>
        </authorList>
    </citation>
    <scope>NUCLEOTIDE SEQUENCE [LARGE SCALE GENOMIC DNA]</scope>
    <source>
        <strain evidence="2 3">LzC2</strain>
    </source>
</reference>
<feature type="transmembrane region" description="Helical" evidence="1">
    <location>
        <begin position="90"/>
        <end position="111"/>
    </location>
</feature>
<proteinExistence type="predicted"/>
<evidence type="ECO:0000256" key="1">
    <source>
        <dbReference type="SAM" id="Phobius"/>
    </source>
</evidence>
<evidence type="ECO:0000313" key="3">
    <source>
        <dbReference type="Proteomes" id="UP000609651"/>
    </source>
</evidence>
<keyword evidence="1" id="KW-0472">Membrane</keyword>
<sequence length="249" mass="26072">MPPTDVLLPALACGALSVAQVLAAFWPQMRGWMTGRAVPTIAARSAEKPTPVVPAGAFFAVWGPIYLSCLAFAAWLNWGVFAGDIHAERITIAAGWPAAGLFAGNTVWALWVPQRGLDLGSVLIIAAEVACGVWALTALRSLEPLSDLPLWLGAVPLRFLAGWATAAAWVNLSSWLAGRPGEEIRRPVLLNPRSTVGAIAALLCLIASVAAAAWWGQSLATALAGAWALLGVAWKNLSPDNSEPSVPDV</sequence>
<keyword evidence="1" id="KW-0812">Transmembrane</keyword>
<accession>A0ABX1VEZ4</accession>
<comment type="caution">
    <text evidence="2">The sequence shown here is derived from an EMBL/GenBank/DDBJ whole genome shotgun (WGS) entry which is preliminary data.</text>
</comment>
<dbReference type="EMBL" id="WTPX01000089">
    <property type="protein sequence ID" value="NNJ26652.1"/>
    <property type="molecule type" value="Genomic_DNA"/>
</dbReference>
<feature type="transmembrane region" description="Helical" evidence="1">
    <location>
        <begin position="57"/>
        <end position="78"/>
    </location>
</feature>
<gene>
    <name evidence="2" type="ORF">LzC2_27410</name>
</gene>
<organism evidence="2 3">
    <name type="scientific">Alienimonas chondri</name>
    <dbReference type="NCBI Taxonomy" id="2681879"/>
    <lineage>
        <taxon>Bacteria</taxon>
        <taxon>Pseudomonadati</taxon>
        <taxon>Planctomycetota</taxon>
        <taxon>Planctomycetia</taxon>
        <taxon>Planctomycetales</taxon>
        <taxon>Planctomycetaceae</taxon>
        <taxon>Alienimonas</taxon>
    </lineage>
</organism>
<feature type="transmembrane region" description="Helical" evidence="1">
    <location>
        <begin position="117"/>
        <end position="136"/>
    </location>
</feature>
<dbReference type="Proteomes" id="UP000609651">
    <property type="component" value="Unassembled WGS sequence"/>
</dbReference>
<feature type="transmembrane region" description="Helical" evidence="1">
    <location>
        <begin position="148"/>
        <end position="170"/>
    </location>
</feature>
<keyword evidence="3" id="KW-1185">Reference proteome</keyword>
<dbReference type="RefSeq" id="WP_171187853.1">
    <property type="nucleotide sequence ID" value="NZ_WTPX01000089.1"/>
</dbReference>
<feature type="transmembrane region" description="Helical" evidence="1">
    <location>
        <begin position="195"/>
        <end position="215"/>
    </location>
</feature>
<evidence type="ECO:0008006" key="4">
    <source>
        <dbReference type="Google" id="ProtNLM"/>
    </source>
</evidence>
<name>A0ABX1VEZ4_9PLAN</name>